<dbReference type="PROSITE" id="PS51257">
    <property type="entry name" value="PROKAR_LIPOPROTEIN"/>
    <property type="match status" value="1"/>
</dbReference>
<organism evidence="2 3">
    <name type="scientific">Winogradskyella marincola</name>
    <dbReference type="NCBI Taxonomy" id="3037795"/>
    <lineage>
        <taxon>Bacteria</taxon>
        <taxon>Pseudomonadati</taxon>
        <taxon>Bacteroidota</taxon>
        <taxon>Flavobacteriia</taxon>
        <taxon>Flavobacteriales</taxon>
        <taxon>Flavobacteriaceae</taxon>
        <taxon>Winogradskyella</taxon>
    </lineage>
</organism>
<keyword evidence="1" id="KW-0732">Signal</keyword>
<accession>A0ABT6G0F1</accession>
<keyword evidence="3" id="KW-1185">Reference proteome</keyword>
<evidence type="ECO:0000313" key="2">
    <source>
        <dbReference type="EMBL" id="MDG4715511.1"/>
    </source>
</evidence>
<feature type="chain" id="PRO_5046390393" description="Outer membrane protein beta-barrel domain-containing protein" evidence="1">
    <location>
        <begin position="18"/>
        <end position="342"/>
    </location>
</feature>
<comment type="caution">
    <text evidence="2">The sequence shown here is derived from an EMBL/GenBank/DDBJ whole genome shotgun (WGS) entry which is preliminary data.</text>
</comment>
<proteinExistence type="predicted"/>
<evidence type="ECO:0000313" key="3">
    <source>
        <dbReference type="Proteomes" id="UP001529085"/>
    </source>
</evidence>
<dbReference type="Proteomes" id="UP001529085">
    <property type="component" value="Unassembled WGS sequence"/>
</dbReference>
<feature type="signal peptide" evidence="1">
    <location>
        <begin position="1"/>
        <end position="17"/>
    </location>
</feature>
<evidence type="ECO:0008006" key="4">
    <source>
        <dbReference type="Google" id="ProtNLM"/>
    </source>
</evidence>
<reference evidence="2 3" key="1">
    <citation type="submission" date="2023-03" db="EMBL/GenBank/DDBJ databases">
        <title>Strain YYF002 represents a novel species in the genus Winogradskyella isolated from seawater.</title>
        <authorList>
            <person name="Fu Z.-Y."/>
        </authorList>
    </citation>
    <scope>NUCLEOTIDE SEQUENCE [LARGE SCALE GENOMIC DNA]</scope>
    <source>
        <strain evidence="2 3">YYF002</strain>
    </source>
</reference>
<name>A0ABT6G0F1_9FLAO</name>
<sequence length="342" mass="40322">MHKLLLLVCFCFLCSCATILNGKKDKVYIHAPKNTKVKFEGDELIVKEDHVIIFPTRSRDSLKFELSNDSISTEFAYRKRTSGIFYLNFLSPYYLGFIVDFTNPSRFSYKRNFIFEIDSTQNTFYSPNNEPIHFKRNDIFVYTTPLKAMDVFSQPMLTLGAEYFVTDRLSLSAEYGTVFSKRLGSGRNPKIKLVKNKGRSFRYELKYYNLLSISSNPRVNEYIGLESRFIRYQFNEDISFRRDAEDISYIIDETLVVRKSVNIFNIKYGLNYPIGKNYFIDLYSGFGVRLFDIKNVNRNYNPETDTLIDDRGHFDYRRRNIEGLNNNNHFNFTLGFKFGYKF</sequence>
<gene>
    <name evidence="2" type="ORF">P7122_06500</name>
</gene>
<evidence type="ECO:0000256" key="1">
    <source>
        <dbReference type="SAM" id="SignalP"/>
    </source>
</evidence>
<dbReference type="RefSeq" id="WP_278004967.1">
    <property type="nucleotide sequence ID" value="NZ_JARSBN010000003.1"/>
</dbReference>
<protein>
    <recommendedName>
        <fullName evidence="4">Outer membrane protein beta-barrel domain-containing protein</fullName>
    </recommendedName>
</protein>
<dbReference type="EMBL" id="JARSBN010000003">
    <property type="protein sequence ID" value="MDG4715511.1"/>
    <property type="molecule type" value="Genomic_DNA"/>
</dbReference>